<evidence type="ECO:0000256" key="1">
    <source>
        <dbReference type="SAM" id="SignalP"/>
    </source>
</evidence>
<protein>
    <submittedName>
        <fullName evidence="2">Uncharacterized protein</fullName>
    </submittedName>
</protein>
<keyword evidence="1" id="KW-0732">Signal</keyword>
<name>A0A2C7A8W9_9PROT</name>
<feature type="chain" id="PRO_5013220043" evidence="1">
    <location>
        <begin position="23"/>
        <end position="138"/>
    </location>
</feature>
<dbReference type="RefSeq" id="WP_099096709.1">
    <property type="nucleotide sequence ID" value="NZ_PDNU01000036.1"/>
</dbReference>
<dbReference type="Proteomes" id="UP000223527">
    <property type="component" value="Unassembled WGS sequence"/>
</dbReference>
<comment type="caution">
    <text evidence="2">The sequence shown here is derived from an EMBL/GenBank/DDBJ whole genome shotgun (WGS) entry which is preliminary data.</text>
</comment>
<reference evidence="2 3" key="1">
    <citation type="submission" date="2017-10" db="EMBL/GenBank/DDBJ databases">
        <authorList>
            <person name="Banno H."/>
            <person name="Chua N.-H."/>
        </authorList>
    </citation>
    <scope>NUCLEOTIDE SEQUENCE [LARGE SCALE GENOMIC DNA]</scope>
    <source>
        <strain evidence="2 3">YW11</strain>
    </source>
</reference>
<evidence type="ECO:0000313" key="3">
    <source>
        <dbReference type="Proteomes" id="UP000223527"/>
    </source>
</evidence>
<dbReference type="AlphaFoldDB" id="A0A2C7A8W9"/>
<evidence type="ECO:0000313" key="2">
    <source>
        <dbReference type="EMBL" id="PHK93795.1"/>
    </source>
</evidence>
<accession>A0A2C7A8W9</accession>
<dbReference type="EMBL" id="PDNU01000036">
    <property type="protein sequence ID" value="PHK93795.1"/>
    <property type="molecule type" value="Genomic_DNA"/>
</dbReference>
<sequence>MKTLSRRAAVALPAAIALPAAAATASLDAKLLGACATYRGIMDQIRAVEAQPDPAFGSAESKIRERKLSDLCIRMDDALLSIASIPAATPAGMAAKGDLVLSFLPQACSDFELTADSPEILVALSLAHDAVSLQGRPA</sequence>
<gene>
    <name evidence="2" type="ORF">CR162_16905</name>
</gene>
<proteinExistence type="predicted"/>
<feature type="signal peptide" evidence="1">
    <location>
        <begin position="1"/>
        <end position="22"/>
    </location>
</feature>
<keyword evidence="3" id="KW-1185">Reference proteome</keyword>
<organism evidence="2 3">
    <name type="scientific">Teichococcus rhizosphaerae</name>
    <dbReference type="NCBI Taxonomy" id="1335062"/>
    <lineage>
        <taxon>Bacteria</taxon>
        <taxon>Pseudomonadati</taxon>
        <taxon>Pseudomonadota</taxon>
        <taxon>Alphaproteobacteria</taxon>
        <taxon>Acetobacterales</taxon>
        <taxon>Roseomonadaceae</taxon>
        <taxon>Roseomonas</taxon>
    </lineage>
</organism>